<reference evidence="3 4" key="1">
    <citation type="journal article" date="2015" name="Sci. Rep.">
        <title>Chromosome-level genome map provides insights into diverse defense mechanisms in the medicinal fungus Ganoderma sinense.</title>
        <authorList>
            <person name="Zhu Y."/>
            <person name="Xu J."/>
            <person name="Sun C."/>
            <person name="Zhou S."/>
            <person name="Xu H."/>
            <person name="Nelson D.R."/>
            <person name="Qian J."/>
            <person name="Song J."/>
            <person name="Luo H."/>
            <person name="Xiang L."/>
            <person name="Li Y."/>
            <person name="Xu Z."/>
            <person name="Ji A."/>
            <person name="Wang L."/>
            <person name="Lu S."/>
            <person name="Hayward A."/>
            <person name="Sun W."/>
            <person name="Li X."/>
            <person name="Schwartz D.C."/>
            <person name="Wang Y."/>
            <person name="Chen S."/>
        </authorList>
    </citation>
    <scope>NUCLEOTIDE SEQUENCE [LARGE SCALE GENOMIC DNA]</scope>
    <source>
        <strain evidence="3 4">ZZ0214-1</strain>
    </source>
</reference>
<dbReference type="Pfam" id="PF11338">
    <property type="entry name" value="DUF3140"/>
    <property type="match status" value="1"/>
</dbReference>
<comment type="caution">
    <text evidence="3">The sequence shown here is derived from an EMBL/GenBank/DDBJ whole genome shotgun (WGS) entry which is preliminary data.</text>
</comment>
<dbReference type="Proteomes" id="UP000230002">
    <property type="component" value="Unassembled WGS sequence"/>
</dbReference>
<feature type="compositionally biased region" description="Basic and acidic residues" evidence="2">
    <location>
        <begin position="80"/>
        <end position="97"/>
    </location>
</feature>
<organism evidence="3 4">
    <name type="scientific">Ganoderma sinense ZZ0214-1</name>
    <dbReference type="NCBI Taxonomy" id="1077348"/>
    <lineage>
        <taxon>Eukaryota</taxon>
        <taxon>Fungi</taxon>
        <taxon>Dikarya</taxon>
        <taxon>Basidiomycota</taxon>
        <taxon>Agaricomycotina</taxon>
        <taxon>Agaricomycetes</taxon>
        <taxon>Polyporales</taxon>
        <taxon>Polyporaceae</taxon>
        <taxon>Ganoderma</taxon>
    </lineage>
</organism>
<evidence type="ECO:0000256" key="2">
    <source>
        <dbReference type="SAM" id="MobiDB-lite"/>
    </source>
</evidence>
<dbReference type="PANTHER" id="PTHR40630:SF1">
    <property type="entry name" value="DNA-BINDING PROTEIN"/>
    <property type="match status" value="1"/>
</dbReference>
<gene>
    <name evidence="3" type="ORF">GSI_05921</name>
</gene>
<dbReference type="STRING" id="1077348.A0A2G8SBV4"/>
<feature type="region of interest" description="Disordered" evidence="2">
    <location>
        <begin position="80"/>
        <end position="243"/>
    </location>
</feature>
<evidence type="ECO:0000313" key="4">
    <source>
        <dbReference type="Proteomes" id="UP000230002"/>
    </source>
</evidence>
<feature type="compositionally biased region" description="Basic and acidic residues" evidence="2">
    <location>
        <begin position="107"/>
        <end position="116"/>
    </location>
</feature>
<keyword evidence="4" id="KW-1185">Reference proteome</keyword>
<dbReference type="AlphaFoldDB" id="A0A2G8SBV4"/>
<keyword evidence="1" id="KW-0175">Coiled coil</keyword>
<evidence type="ECO:0000256" key="1">
    <source>
        <dbReference type="SAM" id="Coils"/>
    </source>
</evidence>
<dbReference type="OrthoDB" id="2131339at2759"/>
<protein>
    <submittedName>
        <fullName evidence="3">Uncharacterized protein</fullName>
    </submittedName>
</protein>
<evidence type="ECO:0000313" key="3">
    <source>
        <dbReference type="EMBL" id="PIL31223.1"/>
    </source>
</evidence>
<dbReference type="InterPro" id="IPR021487">
    <property type="entry name" value="DUF3140"/>
</dbReference>
<dbReference type="PANTHER" id="PTHR40630">
    <property type="entry name" value="POSSIBLE DNA-BINDING PROTEIN"/>
    <property type="match status" value="1"/>
</dbReference>
<feature type="coiled-coil region" evidence="1">
    <location>
        <begin position="1"/>
        <end position="28"/>
    </location>
</feature>
<feature type="compositionally biased region" description="Acidic residues" evidence="2">
    <location>
        <begin position="143"/>
        <end position="170"/>
    </location>
</feature>
<accession>A0A2G8SBV4</accession>
<sequence length="243" mass="27120">MKSKEEVIAQFNEEVNMTAEELEAWLEDPKSEEAGTGVGIESGHKIVEILKKNPEKDPEQYDEDDLEHMRKVVGYNKRHLAQEDLLKQTKTREELENAKSTISLKNWGHDPLKTLDEQDDVDNETSADDHGVYESQTQKEVGEDTAEEGGDVDREEDIGGGEAELEDPEEPKEAKKRKLASEELEPDEEGLSAAASVEETVSLRCGDDQEVDECENGGALERVEGQDGQDEPPRKKTKNDAAQ</sequence>
<proteinExistence type="predicted"/>
<dbReference type="EMBL" id="AYKW01000012">
    <property type="protein sequence ID" value="PIL31223.1"/>
    <property type="molecule type" value="Genomic_DNA"/>
</dbReference>
<name>A0A2G8SBV4_9APHY</name>
<feature type="compositionally biased region" description="Acidic residues" evidence="2">
    <location>
        <begin position="117"/>
        <end position="126"/>
    </location>
</feature>